<evidence type="ECO:0000313" key="3">
    <source>
        <dbReference type="Proteomes" id="UP000321393"/>
    </source>
</evidence>
<evidence type="ECO:0000313" key="1">
    <source>
        <dbReference type="EMBL" id="KAA0057712.1"/>
    </source>
</evidence>
<dbReference type="EMBL" id="SSTD01002719">
    <property type="protein sequence ID" value="TYK27498.1"/>
    <property type="molecule type" value="Genomic_DNA"/>
</dbReference>
<sequence>MQPPLNDQELKAMFINTLRALYYDRMVGSASTNFSDVIKIEKMIEFGVKNGRTTDSSSETRRMMTPKKKEEEIHELSSTQRVVTHVSSPTVLVIRIEIHQVAIVAQRPLRPPYPKWYDPNAKAVRYSTENCFPLKANMQSLVKGKKFGCANEKQCSFHPEIDDHSIEDCC</sequence>
<comment type="caution">
    <text evidence="2">The sequence shown here is derived from an EMBL/GenBank/DDBJ whole genome shotgun (WGS) entry which is preliminary data.</text>
</comment>
<dbReference type="EMBL" id="SSTE01006881">
    <property type="protein sequence ID" value="KAA0057712.1"/>
    <property type="molecule type" value="Genomic_DNA"/>
</dbReference>
<name>A0A5D3DVI6_CUCMM</name>
<dbReference type="Proteomes" id="UP000321947">
    <property type="component" value="Unassembled WGS sequence"/>
</dbReference>
<dbReference type="PANTHER" id="PTHR32108">
    <property type="entry name" value="DNA-DIRECTED RNA POLYMERASE SUBUNIT ALPHA"/>
    <property type="match status" value="1"/>
</dbReference>
<dbReference type="AlphaFoldDB" id="A0A5D3DVI6"/>
<dbReference type="PANTHER" id="PTHR32108:SF9">
    <property type="entry name" value="REVERSE TRANSCRIPTASE RNASE H-LIKE DOMAIN-CONTAINING PROTEIN"/>
    <property type="match status" value="1"/>
</dbReference>
<protein>
    <submittedName>
        <fullName evidence="2">Uncharacterized protein</fullName>
    </submittedName>
</protein>
<proteinExistence type="predicted"/>
<organism evidence="2 4">
    <name type="scientific">Cucumis melo var. makuwa</name>
    <name type="common">Oriental melon</name>
    <dbReference type="NCBI Taxonomy" id="1194695"/>
    <lineage>
        <taxon>Eukaryota</taxon>
        <taxon>Viridiplantae</taxon>
        <taxon>Streptophyta</taxon>
        <taxon>Embryophyta</taxon>
        <taxon>Tracheophyta</taxon>
        <taxon>Spermatophyta</taxon>
        <taxon>Magnoliopsida</taxon>
        <taxon>eudicotyledons</taxon>
        <taxon>Gunneridae</taxon>
        <taxon>Pentapetalae</taxon>
        <taxon>rosids</taxon>
        <taxon>fabids</taxon>
        <taxon>Cucurbitales</taxon>
        <taxon>Cucurbitaceae</taxon>
        <taxon>Benincaseae</taxon>
        <taxon>Cucumis</taxon>
    </lineage>
</organism>
<accession>A0A5D3DVI6</accession>
<evidence type="ECO:0000313" key="2">
    <source>
        <dbReference type="EMBL" id="TYK27498.1"/>
    </source>
</evidence>
<evidence type="ECO:0000313" key="4">
    <source>
        <dbReference type="Proteomes" id="UP000321947"/>
    </source>
</evidence>
<reference evidence="3 4" key="1">
    <citation type="submission" date="2019-08" db="EMBL/GenBank/DDBJ databases">
        <title>Draft genome sequences of two oriental melons (Cucumis melo L. var makuwa).</title>
        <authorList>
            <person name="Kwon S.-Y."/>
        </authorList>
    </citation>
    <scope>NUCLEOTIDE SEQUENCE [LARGE SCALE GENOMIC DNA]</scope>
    <source>
        <strain evidence="4">cv. Chang Bougi</strain>
        <strain evidence="3">cv. SW 3</strain>
        <tissue evidence="2">Leaf</tissue>
    </source>
</reference>
<dbReference type="Proteomes" id="UP000321393">
    <property type="component" value="Unassembled WGS sequence"/>
</dbReference>
<gene>
    <name evidence="2" type="ORF">E5676_scaffold970G00550</name>
    <name evidence="1" type="ORF">E6C27_scaffold126G00680</name>
</gene>